<protein>
    <submittedName>
        <fullName evidence="1">CLUMA_CG006398, isoform A</fullName>
    </submittedName>
</protein>
<evidence type="ECO:0000313" key="2">
    <source>
        <dbReference type="Proteomes" id="UP000183832"/>
    </source>
</evidence>
<keyword evidence="2" id="KW-1185">Reference proteome</keyword>
<reference evidence="1 2" key="1">
    <citation type="submission" date="2015-04" db="EMBL/GenBank/DDBJ databases">
        <authorList>
            <person name="Syromyatnikov M.Y."/>
            <person name="Popov V.N."/>
        </authorList>
    </citation>
    <scope>NUCLEOTIDE SEQUENCE [LARGE SCALE GENOMIC DNA]</scope>
</reference>
<evidence type="ECO:0000313" key="1">
    <source>
        <dbReference type="EMBL" id="CRK92904.1"/>
    </source>
</evidence>
<name>A0A1J1HXU2_9DIPT</name>
<organism evidence="1 2">
    <name type="scientific">Clunio marinus</name>
    <dbReference type="NCBI Taxonomy" id="568069"/>
    <lineage>
        <taxon>Eukaryota</taxon>
        <taxon>Metazoa</taxon>
        <taxon>Ecdysozoa</taxon>
        <taxon>Arthropoda</taxon>
        <taxon>Hexapoda</taxon>
        <taxon>Insecta</taxon>
        <taxon>Pterygota</taxon>
        <taxon>Neoptera</taxon>
        <taxon>Endopterygota</taxon>
        <taxon>Diptera</taxon>
        <taxon>Nematocera</taxon>
        <taxon>Chironomoidea</taxon>
        <taxon>Chironomidae</taxon>
        <taxon>Clunio</taxon>
    </lineage>
</organism>
<sequence>MIQKVTQIKFRLEHIPALLIVPKTSLKVIVTKGFNPARTTVLCHKQVFASKNLPYRHSAKA</sequence>
<dbReference type="EMBL" id="CVRI01000035">
    <property type="protein sequence ID" value="CRK92904.1"/>
    <property type="molecule type" value="Genomic_DNA"/>
</dbReference>
<accession>A0A1J1HXU2</accession>
<proteinExistence type="predicted"/>
<gene>
    <name evidence="1" type="ORF">CLUMA_CG006398</name>
</gene>
<dbReference type="AlphaFoldDB" id="A0A1J1HXU2"/>
<dbReference type="Proteomes" id="UP000183832">
    <property type="component" value="Unassembled WGS sequence"/>
</dbReference>